<dbReference type="SUPFAM" id="SSF160631">
    <property type="entry name" value="SMI1/KNR4-like"/>
    <property type="match status" value="1"/>
</dbReference>
<accession>A0ABT2C3B9</accession>
<comment type="caution">
    <text evidence="1">The sequence shown here is derived from an EMBL/GenBank/DDBJ whole genome shotgun (WGS) entry which is preliminary data.</text>
</comment>
<sequence>MEAQLGNSLPADYKDFVSLYGTGKIDNFLWIFNPSSRNENVDLAMQFRTQLSALSELQACGEVLPYKLFPEPDGIFPFAITDNGDVLYWKTSGSPDTWTVLVNEARSPDWEEFDMGMAEFLSKVLSRQIHPSAFPNVFPSSAPAFVRGH</sequence>
<dbReference type="Gene3D" id="3.40.1580.10">
    <property type="entry name" value="SMI1/KNR4-like"/>
    <property type="match status" value="1"/>
</dbReference>
<evidence type="ECO:0000313" key="2">
    <source>
        <dbReference type="Proteomes" id="UP001165263"/>
    </source>
</evidence>
<evidence type="ECO:0000313" key="1">
    <source>
        <dbReference type="EMBL" id="MCS0631878.1"/>
    </source>
</evidence>
<name>A0ABT2C3B9_9BURK</name>
<dbReference type="EMBL" id="JANUHC010000008">
    <property type="protein sequence ID" value="MCS0631878.1"/>
    <property type="molecule type" value="Genomic_DNA"/>
</dbReference>
<gene>
    <name evidence="1" type="ORF">NX786_21335</name>
</gene>
<organism evidence="1 2">
    <name type="scientific">Telluria mixta</name>
    <dbReference type="NCBI Taxonomy" id="34071"/>
    <lineage>
        <taxon>Bacteria</taxon>
        <taxon>Pseudomonadati</taxon>
        <taxon>Pseudomonadota</taxon>
        <taxon>Betaproteobacteria</taxon>
        <taxon>Burkholderiales</taxon>
        <taxon>Oxalobacteraceae</taxon>
        <taxon>Telluria group</taxon>
        <taxon>Telluria</taxon>
    </lineage>
</organism>
<proteinExistence type="predicted"/>
<reference evidence="1" key="1">
    <citation type="submission" date="2022-08" db="EMBL/GenBank/DDBJ databases">
        <title>Reclassification of Massilia species as members of the genera Telluria, Duganella, Pseudoduganella, Mokoshia gen. nov. and Zemynaea gen. nov. using orthogonal and non-orthogonal genome-based approaches.</title>
        <authorList>
            <person name="Bowman J.P."/>
        </authorList>
    </citation>
    <scope>NUCLEOTIDE SEQUENCE</scope>
    <source>
        <strain evidence="1">LMG 11547</strain>
    </source>
</reference>
<dbReference type="Proteomes" id="UP001165263">
    <property type="component" value="Unassembled WGS sequence"/>
</dbReference>
<protein>
    <submittedName>
        <fullName evidence="1">SMI1/KNR4 family protein</fullName>
    </submittedName>
</protein>
<keyword evidence="2" id="KW-1185">Reference proteome</keyword>
<dbReference type="InterPro" id="IPR037883">
    <property type="entry name" value="Knr4/Smi1-like_sf"/>
</dbReference>
<dbReference type="Pfam" id="PF14568">
    <property type="entry name" value="SUKH_6"/>
    <property type="match status" value="1"/>
</dbReference>